<dbReference type="Proteomes" id="UP001221898">
    <property type="component" value="Unassembled WGS sequence"/>
</dbReference>
<gene>
    <name evidence="1" type="ORF">AAFF_G00064030</name>
</gene>
<reference evidence="1" key="1">
    <citation type="journal article" date="2023" name="Science">
        <title>Genome structures resolve the early diversification of teleost fishes.</title>
        <authorList>
            <person name="Parey E."/>
            <person name="Louis A."/>
            <person name="Montfort J."/>
            <person name="Bouchez O."/>
            <person name="Roques C."/>
            <person name="Iampietro C."/>
            <person name="Lluch J."/>
            <person name="Castinel A."/>
            <person name="Donnadieu C."/>
            <person name="Desvignes T."/>
            <person name="Floi Bucao C."/>
            <person name="Jouanno E."/>
            <person name="Wen M."/>
            <person name="Mejri S."/>
            <person name="Dirks R."/>
            <person name="Jansen H."/>
            <person name="Henkel C."/>
            <person name="Chen W.J."/>
            <person name="Zahm M."/>
            <person name="Cabau C."/>
            <person name="Klopp C."/>
            <person name="Thompson A.W."/>
            <person name="Robinson-Rechavi M."/>
            <person name="Braasch I."/>
            <person name="Lecointre G."/>
            <person name="Bobe J."/>
            <person name="Postlethwait J.H."/>
            <person name="Berthelot C."/>
            <person name="Roest Crollius H."/>
            <person name="Guiguen Y."/>
        </authorList>
    </citation>
    <scope>NUCLEOTIDE SEQUENCE</scope>
    <source>
        <strain evidence="1">NC1722</strain>
    </source>
</reference>
<protein>
    <submittedName>
        <fullName evidence="1">Uncharacterized protein</fullName>
    </submittedName>
</protein>
<organism evidence="1 2">
    <name type="scientific">Aldrovandia affinis</name>
    <dbReference type="NCBI Taxonomy" id="143900"/>
    <lineage>
        <taxon>Eukaryota</taxon>
        <taxon>Metazoa</taxon>
        <taxon>Chordata</taxon>
        <taxon>Craniata</taxon>
        <taxon>Vertebrata</taxon>
        <taxon>Euteleostomi</taxon>
        <taxon>Actinopterygii</taxon>
        <taxon>Neopterygii</taxon>
        <taxon>Teleostei</taxon>
        <taxon>Notacanthiformes</taxon>
        <taxon>Halosauridae</taxon>
        <taxon>Aldrovandia</taxon>
    </lineage>
</organism>
<evidence type="ECO:0000313" key="2">
    <source>
        <dbReference type="Proteomes" id="UP001221898"/>
    </source>
</evidence>
<evidence type="ECO:0000313" key="1">
    <source>
        <dbReference type="EMBL" id="KAJ8413805.1"/>
    </source>
</evidence>
<name>A0AAD7WYM4_9TELE</name>
<sequence>MVGFCCEKYIQKRGLQSSQRLSKHGLGLTLRALPKRRCPRQAPGVYGQMLQHVQFPYCVPRSVIQTCDGSENLNFSKN</sequence>
<dbReference type="EMBL" id="JAINUG010000014">
    <property type="protein sequence ID" value="KAJ8413805.1"/>
    <property type="molecule type" value="Genomic_DNA"/>
</dbReference>
<proteinExistence type="predicted"/>
<comment type="caution">
    <text evidence="1">The sequence shown here is derived from an EMBL/GenBank/DDBJ whole genome shotgun (WGS) entry which is preliminary data.</text>
</comment>
<keyword evidence="2" id="KW-1185">Reference proteome</keyword>
<accession>A0AAD7WYM4</accession>
<dbReference type="AlphaFoldDB" id="A0AAD7WYM4"/>